<evidence type="ECO:0000313" key="2">
    <source>
        <dbReference type="Proteomes" id="UP001139981"/>
    </source>
</evidence>
<comment type="caution">
    <text evidence="1">The sequence shown here is derived from an EMBL/GenBank/DDBJ whole genome shotgun (WGS) entry which is preliminary data.</text>
</comment>
<proteinExistence type="predicted"/>
<accession>A0ACC1M112</accession>
<protein>
    <submittedName>
        <fullName evidence="1">Uncharacterized protein</fullName>
    </submittedName>
</protein>
<dbReference type="Proteomes" id="UP001139981">
    <property type="component" value="Unassembled WGS sequence"/>
</dbReference>
<sequence>MGLHTTRHSRAPWPSGPVDKSEPAIVVRADPTLPGQTLTLFQKIKGFVSFYKGGLKELVSNIKAAPKIQDRLSKGEAVTRDELLIHRRTPADKWRLVPFGFLVVIIPELIPLTIFLFPGVCPSTCVTYGQVAKMAANSDAARSKLHAKVLARFDDLGLAPTALADAEGLAQAKGKDIFDLDRLQSADLQLVSQFMGLGKIGLINSEPQMKERLAAHLEYIRKDDRLLVAEQAVDRLGLAELIRACQERAIATTGRSEEQLRVALGAWTGLSQARNRSLPMLPIVWSRLALFSQ</sequence>
<dbReference type="EMBL" id="JANBVB010000898">
    <property type="protein sequence ID" value="KAJ2891779.1"/>
    <property type="molecule type" value="Genomic_DNA"/>
</dbReference>
<gene>
    <name evidence="1" type="ORF">IWW38_003476</name>
</gene>
<keyword evidence="2" id="KW-1185">Reference proteome</keyword>
<organism evidence="1 2">
    <name type="scientific">Coemansia aciculifera</name>
    <dbReference type="NCBI Taxonomy" id="417176"/>
    <lineage>
        <taxon>Eukaryota</taxon>
        <taxon>Fungi</taxon>
        <taxon>Fungi incertae sedis</taxon>
        <taxon>Zoopagomycota</taxon>
        <taxon>Kickxellomycotina</taxon>
        <taxon>Kickxellomycetes</taxon>
        <taxon>Kickxellales</taxon>
        <taxon>Kickxellaceae</taxon>
        <taxon>Coemansia</taxon>
    </lineage>
</organism>
<evidence type="ECO:0000313" key="1">
    <source>
        <dbReference type="EMBL" id="KAJ2891779.1"/>
    </source>
</evidence>
<reference evidence="1" key="1">
    <citation type="submission" date="2022-07" db="EMBL/GenBank/DDBJ databases">
        <title>Phylogenomic reconstructions and comparative analyses of Kickxellomycotina fungi.</title>
        <authorList>
            <person name="Reynolds N.K."/>
            <person name="Stajich J.E."/>
            <person name="Barry K."/>
            <person name="Grigoriev I.V."/>
            <person name="Crous P."/>
            <person name="Smith M.E."/>
        </authorList>
    </citation>
    <scope>NUCLEOTIDE SEQUENCE</scope>
    <source>
        <strain evidence="1">CBS 190363</strain>
    </source>
</reference>
<name>A0ACC1M112_9FUNG</name>